<dbReference type="InterPro" id="IPR011044">
    <property type="entry name" value="Quino_amine_DH_bsu"/>
</dbReference>
<name>G8LUL1_ACECE</name>
<dbReference type="OrthoDB" id="2081565at2"/>
<dbReference type="STRING" id="720554.Clocl_0644"/>
<dbReference type="EMBL" id="CP003065">
    <property type="protein sequence ID" value="AEV67351.1"/>
    <property type="molecule type" value="Genomic_DNA"/>
</dbReference>
<dbReference type="AlphaFoldDB" id="G8LUL1"/>
<keyword evidence="1" id="KW-0472">Membrane</keyword>
<protein>
    <recommendedName>
        <fullName evidence="4">PQQ-like domain-containing protein</fullName>
    </recommendedName>
</protein>
<reference evidence="2 3" key="2">
    <citation type="journal article" date="2012" name="Stand. Genomic Sci.">
        <title>Complete Genome Sequence of Clostridium clariflavum DSM 19732.</title>
        <authorList>
            <person name="Izquierdo J.A."/>
            <person name="Goodwin L."/>
            <person name="Davenport K.W."/>
            <person name="Teshima H."/>
            <person name="Bruce D."/>
            <person name="Detter C."/>
            <person name="Tapia R."/>
            <person name="Han S."/>
            <person name="Land M."/>
            <person name="Hauser L."/>
            <person name="Jeffries C.D."/>
            <person name="Han J."/>
            <person name="Pitluck S."/>
            <person name="Nolan M."/>
            <person name="Chen A."/>
            <person name="Huntemann M."/>
            <person name="Mavromatis K."/>
            <person name="Mikhailova N."/>
            <person name="Liolios K."/>
            <person name="Woyke T."/>
            <person name="Lynd L.R."/>
        </authorList>
    </citation>
    <scope>NUCLEOTIDE SEQUENCE [LARGE SCALE GENOMIC DNA]</scope>
    <source>
        <strain evidence="3">DSM 19732 / NBRC 101661 / EBR45</strain>
    </source>
</reference>
<organism evidence="2 3">
    <name type="scientific">Acetivibrio clariflavus (strain DSM 19732 / NBRC 101661 / EBR45)</name>
    <name type="common">Clostridium clariflavum</name>
    <dbReference type="NCBI Taxonomy" id="720554"/>
    <lineage>
        <taxon>Bacteria</taxon>
        <taxon>Bacillati</taxon>
        <taxon>Bacillota</taxon>
        <taxon>Clostridia</taxon>
        <taxon>Eubacteriales</taxon>
        <taxon>Oscillospiraceae</taxon>
        <taxon>Acetivibrio</taxon>
    </lineage>
</organism>
<reference evidence="3" key="1">
    <citation type="submission" date="2011-12" db="EMBL/GenBank/DDBJ databases">
        <title>Complete sequence of Clostridium clariflavum DSM 19732.</title>
        <authorList>
            <consortium name="US DOE Joint Genome Institute"/>
            <person name="Lucas S."/>
            <person name="Han J."/>
            <person name="Lapidus A."/>
            <person name="Cheng J.-F."/>
            <person name="Goodwin L."/>
            <person name="Pitluck S."/>
            <person name="Peters L."/>
            <person name="Teshima H."/>
            <person name="Detter J.C."/>
            <person name="Han C."/>
            <person name="Tapia R."/>
            <person name="Land M."/>
            <person name="Hauser L."/>
            <person name="Kyrpides N."/>
            <person name="Ivanova N."/>
            <person name="Pagani I."/>
            <person name="Kitzmiller T."/>
            <person name="Lynd L."/>
            <person name="Izquierdo J."/>
            <person name="Woyke T."/>
        </authorList>
    </citation>
    <scope>NUCLEOTIDE SEQUENCE [LARGE SCALE GENOMIC DNA]</scope>
    <source>
        <strain evidence="3">DSM 19732 / NBRC 101661 / EBR45</strain>
    </source>
</reference>
<proteinExistence type="predicted"/>
<keyword evidence="3" id="KW-1185">Reference proteome</keyword>
<accession>G8LUL1</accession>
<evidence type="ECO:0000313" key="2">
    <source>
        <dbReference type="EMBL" id="AEV67351.1"/>
    </source>
</evidence>
<evidence type="ECO:0008006" key="4">
    <source>
        <dbReference type="Google" id="ProtNLM"/>
    </source>
</evidence>
<gene>
    <name evidence="2" type="ordered locus">Clocl_0644</name>
</gene>
<dbReference type="InterPro" id="IPR043765">
    <property type="entry name" value="DUF5711"/>
</dbReference>
<dbReference type="Proteomes" id="UP000005435">
    <property type="component" value="Chromosome"/>
</dbReference>
<evidence type="ECO:0000256" key="1">
    <source>
        <dbReference type="SAM" id="Phobius"/>
    </source>
</evidence>
<dbReference type="HOGENOM" id="CLU_701526_0_0_9"/>
<evidence type="ECO:0000313" key="3">
    <source>
        <dbReference type="Proteomes" id="UP000005435"/>
    </source>
</evidence>
<dbReference type="eggNOG" id="ENOG5030G9J">
    <property type="taxonomic scope" value="Bacteria"/>
</dbReference>
<keyword evidence="1" id="KW-0812">Transmembrane</keyword>
<dbReference type="RefSeq" id="WP_014253982.1">
    <property type="nucleotide sequence ID" value="NC_016627.1"/>
</dbReference>
<dbReference type="KEGG" id="ccl:Clocl_0644"/>
<dbReference type="Pfam" id="PF18975">
    <property type="entry name" value="DUF5711"/>
    <property type="match status" value="1"/>
</dbReference>
<feature type="transmembrane region" description="Helical" evidence="1">
    <location>
        <begin position="19"/>
        <end position="38"/>
    </location>
</feature>
<dbReference type="SUPFAM" id="SSF50969">
    <property type="entry name" value="YVTN repeat-like/Quinoprotein amine dehydrogenase"/>
    <property type="match status" value="1"/>
</dbReference>
<keyword evidence="1" id="KW-1133">Transmembrane helix</keyword>
<sequence precursor="true">MGITENGTRQEGPGNVVKIIVFLLLLLIISATAAAAYLKSLDVDLKSVSIKDLIEKRFMHRNTRYEFVSSEFDYDANLNTVFGTHKGYIVKCSKDSLIYIDSNGNEQWTYPLSLKNPVLKTAGSYLLIADYGSKSILTFSGKEMRWEKELDNNIINADINTKGYVAVVHEEERSRGAVSVFNRQGMKCFTIGKAENFILSSKVSSSAKSVFINSVDTSGISTDTILEFSDLSGNISDNRIEKEDTVFPSLWFMDNDSLLVVGDSMFMILDKDFTEKFQQNVKGKIFSSCIVEGKYAVIAANPEETTGIFESGSSGIWIYNDNGEKISEYNLKGEVRNITSWEDIIAVNSGNKLRIIDLDGNLLAEYSSKDDMKEVFFINRREVLVVCKDKFLVLKMK</sequence>